<dbReference type="Proteomes" id="UP000190857">
    <property type="component" value="Unassembled WGS sequence"/>
</dbReference>
<reference evidence="6 7" key="1">
    <citation type="submission" date="2017-02" db="EMBL/GenBank/DDBJ databases">
        <authorList>
            <person name="Peterson S.W."/>
        </authorList>
    </citation>
    <scope>NUCLEOTIDE SEQUENCE [LARGE SCALE GENOMIC DNA]</scope>
    <source>
        <strain evidence="6 7">VKM Ac-2059</strain>
    </source>
</reference>
<feature type="domain" description="Type I restriction modification DNA specificity" evidence="5">
    <location>
        <begin position="204"/>
        <end position="368"/>
    </location>
</feature>
<evidence type="ECO:0000259" key="5">
    <source>
        <dbReference type="Pfam" id="PF01420"/>
    </source>
</evidence>
<dbReference type="Pfam" id="PF01420">
    <property type="entry name" value="Methylase_S"/>
    <property type="match status" value="2"/>
</dbReference>
<dbReference type="Gene3D" id="3.90.220.20">
    <property type="entry name" value="DNA methylase specificity domains"/>
    <property type="match status" value="2"/>
</dbReference>
<evidence type="ECO:0000256" key="1">
    <source>
        <dbReference type="ARBA" id="ARBA00010923"/>
    </source>
</evidence>
<keyword evidence="3" id="KW-0238">DNA-binding</keyword>
<dbReference type="SUPFAM" id="SSF116734">
    <property type="entry name" value="DNA methylase specificity domain"/>
    <property type="match status" value="2"/>
</dbReference>
<evidence type="ECO:0000256" key="2">
    <source>
        <dbReference type="ARBA" id="ARBA00022747"/>
    </source>
</evidence>
<keyword evidence="7" id="KW-1185">Reference proteome</keyword>
<comment type="subunit">
    <text evidence="4">The methyltransferase is composed of M and S polypeptides.</text>
</comment>
<dbReference type="PANTHER" id="PTHR43140:SF1">
    <property type="entry name" value="TYPE I RESTRICTION ENZYME ECOKI SPECIFICITY SUBUNIT"/>
    <property type="match status" value="1"/>
</dbReference>
<dbReference type="InterPro" id="IPR000055">
    <property type="entry name" value="Restrct_endonuc_typeI_TRD"/>
</dbReference>
<dbReference type="CDD" id="cd17269">
    <property type="entry name" value="RMtype1_S_PluTORF4319P-TRD2-CR2_like"/>
    <property type="match status" value="1"/>
</dbReference>
<dbReference type="InterPro" id="IPR051212">
    <property type="entry name" value="Type-I_RE_S_subunit"/>
</dbReference>
<evidence type="ECO:0000256" key="4">
    <source>
        <dbReference type="ARBA" id="ARBA00038652"/>
    </source>
</evidence>
<dbReference type="RefSeq" id="WP_079727540.1">
    <property type="nucleotide sequence ID" value="NZ_FUZP01000001.1"/>
</dbReference>
<gene>
    <name evidence="6" type="ORF">SAMN06309945_1520</name>
</gene>
<keyword evidence="2" id="KW-0680">Restriction system</keyword>
<proteinExistence type="inferred from homology"/>
<accession>A0A1T5JG55</accession>
<evidence type="ECO:0000313" key="7">
    <source>
        <dbReference type="Proteomes" id="UP000190857"/>
    </source>
</evidence>
<evidence type="ECO:0000313" key="6">
    <source>
        <dbReference type="EMBL" id="SKC50430.1"/>
    </source>
</evidence>
<dbReference type="OrthoDB" id="3197085at2"/>
<dbReference type="InterPro" id="IPR044946">
    <property type="entry name" value="Restrct_endonuc_typeI_TRD_sf"/>
</dbReference>
<dbReference type="EMBL" id="FUZP01000001">
    <property type="protein sequence ID" value="SKC50430.1"/>
    <property type="molecule type" value="Genomic_DNA"/>
</dbReference>
<dbReference type="GO" id="GO:0009307">
    <property type="term" value="P:DNA restriction-modification system"/>
    <property type="evidence" value="ECO:0007669"/>
    <property type="project" value="UniProtKB-KW"/>
</dbReference>
<dbReference type="GO" id="GO:0003677">
    <property type="term" value="F:DNA binding"/>
    <property type="evidence" value="ECO:0007669"/>
    <property type="project" value="UniProtKB-KW"/>
</dbReference>
<dbReference type="PANTHER" id="PTHR43140">
    <property type="entry name" value="TYPE-1 RESTRICTION ENZYME ECOKI SPECIFICITY PROTEIN"/>
    <property type="match status" value="1"/>
</dbReference>
<protein>
    <submittedName>
        <fullName evidence="6">Type I restriction enzyme, S subunit</fullName>
    </submittedName>
</protein>
<evidence type="ECO:0000256" key="3">
    <source>
        <dbReference type="ARBA" id="ARBA00023125"/>
    </source>
</evidence>
<organism evidence="6 7">
    <name type="scientific">Okibacterium fritillariae</name>
    <dbReference type="NCBI Taxonomy" id="123320"/>
    <lineage>
        <taxon>Bacteria</taxon>
        <taxon>Bacillati</taxon>
        <taxon>Actinomycetota</taxon>
        <taxon>Actinomycetes</taxon>
        <taxon>Micrococcales</taxon>
        <taxon>Microbacteriaceae</taxon>
        <taxon>Okibacterium</taxon>
    </lineage>
</organism>
<comment type="similarity">
    <text evidence="1">Belongs to the type-I restriction system S methylase family.</text>
</comment>
<dbReference type="STRING" id="123320.SAMN06309945_1520"/>
<name>A0A1T5JG55_9MICO</name>
<dbReference type="AlphaFoldDB" id="A0A1T5JG55"/>
<sequence length="390" mass="44081">MSRIEELIAELVPDGVQSRSIGDIADVGTGSSDRKDASDDGVFPFYVRSRDVMRIDSYEFDEEAILIPGEGDIGEIFHFVSGKYALHQRAYRISFRTPDIDTKYAYYYFSVHFKKFILQKAVSATVVSIRKPMITDFQILVPPLEIQREIVRVLDHFAGAGSGLIETLEAELEARRSQYRYYRDLLLTPKSDCEWLTLREVASEFGRGKSKHRPRNDPRLYDGPYPFIQTGDVRNSGHRITAYSQTLSDEGLAQSKLWPRGTICITIAANIAETGVLDFDACFPDSVIGMVVNSERASAGYVEYLLQSLRSKLVAKGKGSAQANINLATFEEVRFPFPSLNEQERIAAVLDRFDMLVSNISDGLPAEISARRKQYEYYRDRLLTFEEAVA</sequence>
<feature type="domain" description="Type I restriction modification DNA specificity" evidence="5">
    <location>
        <begin position="13"/>
        <end position="173"/>
    </location>
</feature>
<dbReference type="CDD" id="cd17282">
    <property type="entry name" value="RMtype1_S_Eco16444ORF1681_TRD1-CR1_like"/>
    <property type="match status" value="1"/>
</dbReference>